<dbReference type="GO" id="GO:0006355">
    <property type="term" value="P:regulation of DNA-templated transcription"/>
    <property type="evidence" value="ECO:0007669"/>
    <property type="project" value="InterPro"/>
</dbReference>
<dbReference type="PANTHER" id="PTHR44688">
    <property type="entry name" value="DNA-BINDING TRANSCRIPTIONAL ACTIVATOR DEVR_DOSR"/>
    <property type="match status" value="1"/>
</dbReference>
<dbReference type="SMART" id="SM00421">
    <property type="entry name" value="HTH_LUXR"/>
    <property type="match status" value="1"/>
</dbReference>
<dbReference type="InterPro" id="IPR041617">
    <property type="entry name" value="TPR_MalT"/>
</dbReference>
<evidence type="ECO:0000313" key="5">
    <source>
        <dbReference type="EMBL" id="HAT3580781.1"/>
    </source>
</evidence>
<comment type="caution">
    <text evidence="5">The sequence shown here is derived from an EMBL/GenBank/DDBJ whole genome shotgun (WGS) entry which is preliminary data.</text>
</comment>
<feature type="domain" description="HTH luxR-type" evidence="4">
    <location>
        <begin position="849"/>
        <end position="914"/>
    </location>
</feature>
<keyword evidence="3" id="KW-0804">Transcription</keyword>
<dbReference type="Pfam" id="PF00196">
    <property type="entry name" value="GerE"/>
    <property type="match status" value="1"/>
</dbReference>
<dbReference type="Pfam" id="PF13191">
    <property type="entry name" value="AAA_16"/>
    <property type="match status" value="1"/>
</dbReference>
<dbReference type="InterPro" id="IPR011990">
    <property type="entry name" value="TPR-like_helical_dom_sf"/>
</dbReference>
<evidence type="ECO:0000256" key="3">
    <source>
        <dbReference type="ARBA" id="ARBA00023163"/>
    </source>
</evidence>
<evidence type="ECO:0000313" key="7">
    <source>
        <dbReference type="Proteomes" id="UP000867740"/>
    </source>
</evidence>
<dbReference type="PRINTS" id="PR00038">
    <property type="entry name" value="HTHLUXR"/>
</dbReference>
<organism evidence="5 7">
    <name type="scientific">Kluyvera intermedia</name>
    <name type="common">Enterobacter intermedius</name>
    <dbReference type="NCBI Taxonomy" id="61648"/>
    <lineage>
        <taxon>Bacteria</taxon>
        <taxon>Pseudomonadati</taxon>
        <taxon>Pseudomonadota</taxon>
        <taxon>Gammaproteobacteria</taxon>
        <taxon>Enterobacterales</taxon>
        <taxon>Enterobacteriaceae</taxon>
        <taxon>Kluyvera</taxon>
    </lineage>
</organism>
<dbReference type="SUPFAM" id="SSF48452">
    <property type="entry name" value="TPR-like"/>
    <property type="match status" value="1"/>
</dbReference>
<dbReference type="Pfam" id="PF17874">
    <property type="entry name" value="TPR_MalT"/>
    <property type="match status" value="1"/>
</dbReference>
<keyword evidence="2" id="KW-0238">DNA-binding</keyword>
<dbReference type="InterPro" id="IPR016032">
    <property type="entry name" value="Sig_transdc_resp-reg_C-effctor"/>
</dbReference>
<dbReference type="RefSeq" id="WP_047370713.1">
    <property type="nucleotide sequence ID" value="NZ_CABMNU010000005.1"/>
</dbReference>
<gene>
    <name evidence="5" type="ORF">I8531_001042</name>
    <name evidence="6" type="ORF">I8531_005612</name>
</gene>
<protein>
    <submittedName>
        <fullName evidence="5">AAA family ATPase</fullName>
    </submittedName>
</protein>
<dbReference type="PROSITE" id="PS50043">
    <property type="entry name" value="HTH_LUXR_2"/>
    <property type="match status" value="1"/>
</dbReference>
<dbReference type="InterPro" id="IPR027417">
    <property type="entry name" value="P-loop_NTPase"/>
</dbReference>
<evidence type="ECO:0000256" key="2">
    <source>
        <dbReference type="ARBA" id="ARBA00023125"/>
    </source>
</evidence>
<reference evidence="5" key="1">
    <citation type="journal article" date="2018" name="Genome Biol.">
        <title>SKESA: strategic k-mer extension for scrupulous assemblies.</title>
        <authorList>
            <person name="Souvorov A."/>
            <person name="Agarwala R."/>
            <person name="Lipman D.J."/>
        </authorList>
    </citation>
    <scope>NUCLEOTIDE SEQUENCE</scope>
    <source>
        <strain evidence="5">CAVp300</strain>
    </source>
</reference>
<name>A0A9P3WF76_KLUIN</name>
<dbReference type="SUPFAM" id="SSF46894">
    <property type="entry name" value="C-terminal effector domain of the bipartite response regulators"/>
    <property type="match status" value="1"/>
</dbReference>
<evidence type="ECO:0000313" key="6">
    <source>
        <dbReference type="EMBL" id="HAT3585185.1"/>
    </source>
</evidence>
<sequence length="917" mass="101937">MAFLSPTGHLPTENVDEEPFRFTRKLPLIRTKLTPPRTPGLLLQRDRLLTRLDNAASGSLTLVCAAAGFGKTTLLSQWYQHRQAQGDSLAWLSLEEEDSTPLLFMRYLLAALSPLYPCWSDTFARYPEGAHPGDFSLFLAELVNQLHHCSHPLYLILDDYQSIRSREIHDGLTWLLHHAPASLHLIIGSRNRLPLVLSRLHLWDQYTEIEDSELRFNDAEAQAYFARSITPPVNKHDIPQLMTLTEGWVAGMKIAALSSRKHDVTPGSMGALSGGSRSINRYLEEVIFAPLPPGTLHFLMLTSVLNRLHPALCDAVTGLNNGRAMLTWIEQHNLFLSALDDAGFWFRYHPLMRDALSQRLQQDPTIDISQLHERAGNWFAAQQLWAEAIRHALAAGKSLTRHAEAGAQSLAEEGDIDTMVRWIHYLPATPDPSRIELQLNLAWALAHHFRFSDARQLLDAIDAMMANGAEYLTRSTGVKQRVVRAICEAFADNISASLLLVEPLLNEVPCGDIWVDGLVCNILSYCHLALARPQRALDVQQHVSGNQVSNRNLFVEVYRVFVLALGQLRQGNLQEAECQATRALHHAEQHTGQNSSSGATLAPLLADIAWERGDIGQVNSLLNLRLGMIDDFCPPDGLSLCYVVLARQAQLNAQPDEALALLRHAGQLCMQRGWWRARIALIAEEITLHLDTGNKDHALRQFALLQQLASEPGAAENEVVGWHRGICESRLLLAEGDALTAAKRLTSLINEQERCGEWLAATRSRIQQAVAFWRAGEEKQAIAACVPALPQAVAQKMQRTLLNGGPELLALLSRLREQPHSDTASTAIIAAAQEILMPLGLSPWTPCEAVTDGLRLTERERQTLQLIAEGHSNKGIARTLGISVETVKWHHKQLYEKLAVNGRIQAVNRARKLGLLG</sequence>
<dbReference type="Gene3D" id="3.40.50.300">
    <property type="entry name" value="P-loop containing nucleotide triphosphate hydrolases"/>
    <property type="match status" value="1"/>
</dbReference>
<evidence type="ECO:0000256" key="1">
    <source>
        <dbReference type="ARBA" id="ARBA00023015"/>
    </source>
</evidence>
<dbReference type="Pfam" id="PF25873">
    <property type="entry name" value="WHD_MalT"/>
    <property type="match status" value="1"/>
</dbReference>
<dbReference type="EMBL" id="DACSUM010000145">
    <property type="protein sequence ID" value="HAT3585185.1"/>
    <property type="molecule type" value="Genomic_DNA"/>
</dbReference>
<dbReference type="AlphaFoldDB" id="A0A9P3WF76"/>
<evidence type="ECO:0000259" key="4">
    <source>
        <dbReference type="PROSITE" id="PS50043"/>
    </source>
</evidence>
<dbReference type="InterPro" id="IPR000792">
    <property type="entry name" value="Tscrpt_reg_LuxR_C"/>
</dbReference>
<proteinExistence type="predicted"/>
<dbReference type="PANTHER" id="PTHR44688:SF16">
    <property type="entry name" value="DNA-BINDING TRANSCRIPTIONAL ACTIVATOR DEVR_DOSR"/>
    <property type="match status" value="1"/>
</dbReference>
<dbReference type="CDD" id="cd06170">
    <property type="entry name" value="LuxR_C_like"/>
    <property type="match status" value="1"/>
</dbReference>
<dbReference type="Proteomes" id="UP000867740">
    <property type="component" value="Unassembled WGS sequence"/>
</dbReference>
<dbReference type="InterPro" id="IPR041664">
    <property type="entry name" value="AAA_16"/>
</dbReference>
<keyword evidence="1" id="KW-0805">Transcription regulation</keyword>
<dbReference type="Gene3D" id="1.10.10.10">
    <property type="entry name" value="Winged helix-like DNA-binding domain superfamily/Winged helix DNA-binding domain"/>
    <property type="match status" value="1"/>
</dbReference>
<accession>A0A9P3WF76</accession>
<dbReference type="SUPFAM" id="SSF52540">
    <property type="entry name" value="P-loop containing nucleoside triphosphate hydrolases"/>
    <property type="match status" value="1"/>
</dbReference>
<dbReference type="InterPro" id="IPR036388">
    <property type="entry name" value="WH-like_DNA-bd_sf"/>
</dbReference>
<dbReference type="Gene3D" id="1.25.40.10">
    <property type="entry name" value="Tetratricopeptide repeat domain"/>
    <property type="match status" value="1"/>
</dbReference>
<dbReference type="EMBL" id="DACSUM010000006">
    <property type="protein sequence ID" value="HAT3580781.1"/>
    <property type="molecule type" value="Genomic_DNA"/>
</dbReference>
<reference evidence="5" key="2">
    <citation type="submission" date="2020-10" db="EMBL/GenBank/DDBJ databases">
        <authorList>
            <consortium name="NCBI Pathogen Detection Project"/>
        </authorList>
    </citation>
    <scope>NUCLEOTIDE SEQUENCE</scope>
    <source>
        <strain evidence="5">CAVp300</strain>
    </source>
</reference>
<dbReference type="InterPro" id="IPR059106">
    <property type="entry name" value="WHD_MalT"/>
</dbReference>
<dbReference type="GO" id="GO:0003677">
    <property type="term" value="F:DNA binding"/>
    <property type="evidence" value="ECO:0007669"/>
    <property type="project" value="UniProtKB-KW"/>
</dbReference>